<dbReference type="HOGENOM" id="CLU_1782550_0_0_2"/>
<dbReference type="PIR" id="F75189">
    <property type="entry name" value="F75189"/>
</dbReference>
<dbReference type="AlphaFoldDB" id="Q9V2N3"/>
<protein>
    <submittedName>
        <fullName evidence="1">Uncharacterized protein</fullName>
    </submittedName>
</protein>
<keyword evidence="3" id="KW-1185">Reference proteome</keyword>
<dbReference type="Pfam" id="PF08843">
    <property type="entry name" value="AbiEii"/>
    <property type="match status" value="1"/>
</dbReference>
<dbReference type="PATRIC" id="fig|272844.11.peg.48"/>
<sequence length="145" mass="17412">MRTSGAPLKIKIDLTKNENELILLPLKKKRILHPYSDSDECNANIIVYSLEEIFAEKIRSLFQRTRPRDLYDVWKLKDMVKMDTVINILPDKFRIKNVHPNLKSLKEREDYYKVAWQRSLVHQINPLPKFEKVWNDVLEFLEELF</sequence>
<reference evidence="1" key="1">
    <citation type="submission" date="1999-07" db="EMBL/GenBank/DDBJ databases">
        <authorList>
            <person name="Genoscope"/>
        </authorList>
    </citation>
    <scope>NUCLEOTIDE SEQUENCE</scope>
    <source>
        <strain evidence="1">Orsay</strain>
    </source>
</reference>
<evidence type="ECO:0000313" key="3">
    <source>
        <dbReference type="Proteomes" id="UP000000810"/>
    </source>
</evidence>
<evidence type="ECO:0000313" key="1">
    <source>
        <dbReference type="EMBL" id="CAB48965.1"/>
    </source>
</evidence>
<dbReference type="Proteomes" id="UP000000810">
    <property type="component" value="Chromosome"/>
</dbReference>
<dbReference type="Proteomes" id="UP000009139">
    <property type="component" value="Chromosome"/>
</dbReference>
<evidence type="ECO:0000313" key="4">
    <source>
        <dbReference type="Proteomes" id="UP000009139"/>
    </source>
</evidence>
<dbReference type="InterPro" id="IPR014942">
    <property type="entry name" value="AbiEii"/>
</dbReference>
<gene>
    <name evidence="1" type="ordered locus">PAB2322</name>
</gene>
<evidence type="ECO:0000313" key="2">
    <source>
        <dbReference type="EMBL" id="CCE69413.1"/>
    </source>
</evidence>
<dbReference type="eggNOG" id="arCOG03839">
    <property type="taxonomic scope" value="Archaea"/>
</dbReference>
<reference evidence="1" key="3">
    <citation type="journal article" date="2001" name="Genome Res.">
        <title>Genome evolution at the genus level: comparison of three complete genomes of hyperthermophilic archaea.</title>
        <authorList>
            <person name="Lecompte O."/>
            <person name="Ripp R."/>
            <person name="Puzos-Barbe V."/>
            <person name="Duprat S."/>
            <person name="Heilig R."/>
            <person name="Dietrich J."/>
            <person name="Thierry J.C."/>
            <person name="Poch O."/>
        </authorList>
    </citation>
    <scope>NUCLEOTIDE SEQUENCE</scope>
    <source>
        <strain evidence="1">Orsay</strain>
    </source>
</reference>
<dbReference type="OrthoDB" id="359531at2157"/>
<organism evidence="1 3">
    <name type="scientific">Pyrococcus abyssi (strain GE5 / Orsay)</name>
    <dbReference type="NCBI Taxonomy" id="272844"/>
    <lineage>
        <taxon>Archaea</taxon>
        <taxon>Methanobacteriati</taxon>
        <taxon>Methanobacteriota</taxon>
        <taxon>Thermococci</taxon>
        <taxon>Thermococcales</taxon>
        <taxon>Thermococcaceae</taxon>
        <taxon>Pyrococcus</taxon>
    </lineage>
</organism>
<proteinExistence type="predicted"/>
<reference evidence="1" key="2">
    <citation type="journal article" date="2000" name="J. Mol. Biol.">
        <title>Archaeal homologs of eukaryotic methylation guide small nucleolar RNAs: lessons from the Pyrococcus genomes.</title>
        <authorList>
            <person name="Gaspin C."/>
            <person name="Cavaille J."/>
            <person name="Erauso G."/>
        </authorList>
    </citation>
    <scope>NUCLEOTIDE SEQUENCE</scope>
    <source>
        <strain evidence="1">Orsay</strain>
    </source>
</reference>
<dbReference type="RefSeq" id="WP_010867166.1">
    <property type="nucleotide sequence ID" value="NC_000868.1"/>
</dbReference>
<name>Q9V2N3_PYRAB</name>
<reference evidence="1 3" key="4">
    <citation type="journal article" date="2003" name="Mol. Microbiol.">
        <title>An integrated analysis of the genome of the hyperthermophilic archaeon Pyrococcus abyssi.</title>
        <authorList>
            <person name="Cohen G."/>
            <person name="Barbe V."/>
            <person name="Flament D."/>
            <person name="Galperin M."/>
            <person name="Heilig R."/>
            <person name="Ripp R."/>
            <person name="Lecompte O."/>
            <person name="Prieur D."/>
            <person name="Poch O."/>
            <person name="Quellerou J."/>
            <person name="Thierry J.C."/>
            <person name="Van der Oost J."/>
            <person name="Weissenbach J."/>
            <person name="Zivanovic Y."/>
            <person name="Forterre P."/>
        </authorList>
    </citation>
    <scope>NUCLEOTIDE SEQUENCE [LARGE SCALE GENOMIC DNA]</scope>
    <source>
        <strain evidence="3">GE5 / Orsay</strain>
        <strain evidence="1">Orsay</strain>
    </source>
</reference>
<reference evidence="2 4" key="5">
    <citation type="journal article" date="2012" name="Curr. Microbiol.">
        <title>Re-annotation of two hyperthermophilic archaea Pyrococcus abyssi GE5 and Pyrococcus furiosus DSM 3638.</title>
        <authorList>
            <person name="Gao J."/>
            <person name="Wang J."/>
        </authorList>
    </citation>
    <scope>GENOME REANNOTATION</scope>
    <source>
        <strain evidence="2">GE5</strain>
        <strain evidence="4">GE5 / Orsay</strain>
    </source>
</reference>
<dbReference type="KEGG" id="pab:PAB2322"/>
<dbReference type="EMBL" id="AJ248283">
    <property type="protein sequence ID" value="CAB48965.1"/>
    <property type="molecule type" value="Genomic_DNA"/>
</dbReference>
<accession>Q9V2N3</accession>
<dbReference type="STRING" id="272844.PAB2322"/>
<dbReference type="EMBL" id="HE613800">
    <property type="protein sequence ID" value="CCE69413.1"/>
    <property type="molecule type" value="Genomic_DNA"/>
</dbReference>